<reference evidence="1" key="1">
    <citation type="submission" date="2021-02" db="EMBL/GenBank/DDBJ databases">
        <authorList>
            <person name="Dougan E. K."/>
            <person name="Rhodes N."/>
            <person name="Thang M."/>
            <person name="Chan C."/>
        </authorList>
    </citation>
    <scope>NUCLEOTIDE SEQUENCE</scope>
</reference>
<sequence>MLGIPVRLPFCSAVITETGTIYVSGAVGARKGSDGKPAIVPGGPEKEAVQTLRVIEACLNACGAGLEHVTMVHAFLVEYTTERFQAMNAGYMEVWGSRPLPARICTGTSHVGLGGSVAPRLGVDGLRFRV</sequence>
<dbReference type="Pfam" id="PF01042">
    <property type="entry name" value="Ribonuc_L-PSP"/>
    <property type="match status" value="1"/>
</dbReference>
<gene>
    <name evidence="1" type="primary">UK114</name>
    <name evidence="1" type="ORF">SNAT2548_LOCUS30269</name>
</gene>
<dbReference type="AlphaFoldDB" id="A0A812TVG4"/>
<dbReference type="SUPFAM" id="SSF55298">
    <property type="entry name" value="YjgF-like"/>
    <property type="match status" value="1"/>
</dbReference>
<evidence type="ECO:0000313" key="2">
    <source>
        <dbReference type="Proteomes" id="UP000604046"/>
    </source>
</evidence>
<dbReference type="EMBL" id="CAJNDS010002599">
    <property type="protein sequence ID" value="CAE7539847.1"/>
    <property type="molecule type" value="Genomic_DNA"/>
</dbReference>
<name>A0A812TVG4_9DINO</name>
<dbReference type="Proteomes" id="UP000604046">
    <property type="component" value="Unassembled WGS sequence"/>
</dbReference>
<keyword evidence="2" id="KW-1185">Reference proteome</keyword>
<dbReference type="InterPro" id="IPR035959">
    <property type="entry name" value="RutC-like_sf"/>
</dbReference>
<protein>
    <submittedName>
        <fullName evidence="1">UK114 protein</fullName>
    </submittedName>
</protein>
<dbReference type="OrthoDB" id="309640at2759"/>
<dbReference type="CDD" id="cd00448">
    <property type="entry name" value="YjgF_YER057c_UK114_family"/>
    <property type="match status" value="1"/>
</dbReference>
<organism evidence="1 2">
    <name type="scientific">Symbiodinium natans</name>
    <dbReference type="NCBI Taxonomy" id="878477"/>
    <lineage>
        <taxon>Eukaryota</taxon>
        <taxon>Sar</taxon>
        <taxon>Alveolata</taxon>
        <taxon>Dinophyceae</taxon>
        <taxon>Suessiales</taxon>
        <taxon>Symbiodiniaceae</taxon>
        <taxon>Symbiodinium</taxon>
    </lineage>
</organism>
<proteinExistence type="predicted"/>
<dbReference type="Gene3D" id="3.30.1330.40">
    <property type="entry name" value="RutC-like"/>
    <property type="match status" value="1"/>
</dbReference>
<dbReference type="InterPro" id="IPR006175">
    <property type="entry name" value="YjgF/YER057c/UK114"/>
</dbReference>
<comment type="caution">
    <text evidence="1">The sequence shown here is derived from an EMBL/GenBank/DDBJ whole genome shotgun (WGS) entry which is preliminary data.</text>
</comment>
<evidence type="ECO:0000313" key="1">
    <source>
        <dbReference type="EMBL" id="CAE7539847.1"/>
    </source>
</evidence>
<accession>A0A812TVG4</accession>